<evidence type="ECO:0000259" key="4">
    <source>
        <dbReference type="PROSITE" id="PS52004"/>
    </source>
</evidence>
<name>A0ABU9AQL7_9BACT</name>
<dbReference type="Pfam" id="PF00109">
    <property type="entry name" value="ketoacyl-synt"/>
    <property type="match status" value="1"/>
</dbReference>
<protein>
    <submittedName>
        <fullName evidence="5">Beta-ketoacyl synthase N-terminal-like domain-containing protein</fullName>
    </submittedName>
</protein>
<proteinExistence type="inferred from homology"/>
<keyword evidence="6" id="KW-1185">Reference proteome</keyword>
<dbReference type="InterPro" id="IPR000794">
    <property type="entry name" value="Beta-ketoacyl_synthase"/>
</dbReference>
<dbReference type="EMBL" id="JBBUKT010000002">
    <property type="protein sequence ID" value="MEK7949868.1"/>
    <property type="molecule type" value="Genomic_DNA"/>
</dbReference>
<accession>A0ABU9AQL7</accession>
<dbReference type="SUPFAM" id="SSF53901">
    <property type="entry name" value="Thiolase-like"/>
    <property type="match status" value="2"/>
</dbReference>
<gene>
    <name evidence="5" type="ORF">WKV53_05160</name>
</gene>
<evidence type="ECO:0000256" key="3">
    <source>
        <dbReference type="RuleBase" id="RU003694"/>
    </source>
</evidence>
<sequence>MTFRSSSHQFRQRPTVQASSPRRFYFLGSGDPTALVPRIDTPLAITGLGALSGLGVDIAGHVSAVNEGRTCFRPLADLLGNDSPHRDLPASWIEPRKLLLNRKWAPASMAALHVARQAIADAGWTASELECTALFLGTSRGTAAGWIDPWPERRAFPLMAASNSLHSEPAAAVSIELGIRGPWQVQASGCAAGLDALGMAALWLSAGLAERALVVAVDLPLSPCLLDSYAATGILSKNGINDPYSPETTGILPAEAAAAIALERRSHSGSPLLSGYLANADAADAIGMPAGAPGVARLLEQALRKFGPPVALCPHASGTASHATLEPAAILASLKNSITLCPLKPYTGHGIGGGGLLETAILAAFLRENRLPPPLPHLTCPAGLTMTPPALPPGATVFKLASALGGKNSLVALQASP</sequence>
<dbReference type="InterPro" id="IPR020841">
    <property type="entry name" value="PKS_Beta-ketoAc_synthase_dom"/>
</dbReference>
<dbReference type="PANTHER" id="PTHR11712">
    <property type="entry name" value="POLYKETIDE SYNTHASE-RELATED"/>
    <property type="match status" value="1"/>
</dbReference>
<organism evidence="5 6">
    <name type="scientific">Luteolibacter soli</name>
    <dbReference type="NCBI Taxonomy" id="3135280"/>
    <lineage>
        <taxon>Bacteria</taxon>
        <taxon>Pseudomonadati</taxon>
        <taxon>Verrucomicrobiota</taxon>
        <taxon>Verrucomicrobiia</taxon>
        <taxon>Verrucomicrobiales</taxon>
        <taxon>Verrucomicrobiaceae</taxon>
        <taxon>Luteolibacter</taxon>
    </lineage>
</organism>
<comment type="similarity">
    <text evidence="1 3">Belongs to the thiolase-like superfamily. Beta-ketoacyl-ACP synthases family.</text>
</comment>
<dbReference type="InterPro" id="IPR014031">
    <property type="entry name" value="Ketoacyl_synth_C"/>
</dbReference>
<evidence type="ECO:0000313" key="5">
    <source>
        <dbReference type="EMBL" id="MEK7949868.1"/>
    </source>
</evidence>
<evidence type="ECO:0000313" key="6">
    <source>
        <dbReference type="Proteomes" id="UP001371305"/>
    </source>
</evidence>
<evidence type="ECO:0000256" key="1">
    <source>
        <dbReference type="ARBA" id="ARBA00008467"/>
    </source>
</evidence>
<feature type="domain" description="Ketosynthase family 3 (KS3)" evidence="4">
    <location>
        <begin position="40"/>
        <end position="415"/>
    </location>
</feature>
<dbReference type="Proteomes" id="UP001371305">
    <property type="component" value="Unassembled WGS sequence"/>
</dbReference>
<dbReference type="Pfam" id="PF02801">
    <property type="entry name" value="Ketoacyl-synt_C"/>
    <property type="match status" value="1"/>
</dbReference>
<dbReference type="Gene3D" id="3.40.47.10">
    <property type="match status" value="1"/>
</dbReference>
<dbReference type="RefSeq" id="WP_341404115.1">
    <property type="nucleotide sequence ID" value="NZ_JBBUKT010000002.1"/>
</dbReference>
<dbReference type="InterPro" id="IPR014030">
    <property type="entry name" value="Ketoacyl_synth_N"/>
</dbReference>
<dbReference type="PROSITE" id="PS52004">
    <property type="entry name" value="KS3_2"/>
    <property type="match status" value="1"/>
</dbReference>
<comment type="caution">
    <text evidence="5">The sequence shown here is derived from an EMBL/GenBank/DDBJ whole genome shotgun (WGS) entry which is preliminary data.</text>
</comment>
<dbReference type="InterPro" id="IPR016039">
    <property type="entry name" value="Thiolase-like"/>
</dbReference>
<reference evidence="5 6" key="1">
    <citation type="submission" date="2024-04" db="EMBL/GenBank/DDBJ databases">
        <title>Luteolibacter sp. isolated from soil.</title>
        <authorList>
            <person name="An J."/>
        </authorList>
    </citation>
    <scope>NUCLEOTIDE SEQUENCE [LARGE SCALE GENOMIC DNA]</scope>
    <source>
        <strain evidence="5 6">Y139</strain>
    </source>
</reference>
<evidence type="ECO:0000256" key="2">
    <source>
        <dbReference type="ARBA" id="ARBA00022679"/>
    </source>
</evidence>
<dbReference type="PANTHER" id="PTHR11712:SF321">
    <property type="entry name" value="3-OXOACYL-[ACYL-CARRIER-PROTEIN] SYNTHASE 2"/>
    <property type="match status" value="1"/>
</dbReference>
<keyword evidence="2 3" id="KW-0808">Transferase</keyword>